<dbReference type="EMBL" id="BMIW01000002">
    <property type="protein sequence ID" value="GGF85144.1"/>
    <property type="molecule type" value="Genomic_DNA"/>
</dbReference>
<reference evidence="2" key="1">
    <citation type="journal article" date="2019" name="Int. J. Syst. Evol. Microbiol.">
        <title>The Global Catalogue of Microorganisms (GCM) 10K type strain sequencing project: providing services to taxonomists for standard genome sequencing and annotation.</title>
        <authorList>
            <consortium name="The Broad Institute Genomics Platform"/>
            <consortium name="The Broad Institute Genome Sequencing Center for Infectious Disease"/>
            <person name="Wu L."/>
            <person name="Ma J."/>
        </authorList>
    </citation>
    <scope>NUCLEOTIDE SEQUENCE [LARGE SCALE GENOMIC DNA]</scope>
    <source>
        <strain evidence="2">CGMCC 1.15420</strain>
    </source>
</reference>
<accession>A0ABQ1VNX2</accession>
<proteinExistence type="predicted"/>
<evidence type="ECO:0000313" key="2">
    <source>
        <dbReference type="Proteomes" id="UP000608420"/>
    </source>
</evidence>
<organism evidence="1 2">
    <name type="scientific">Paenibacillus aceti</name>
    <dbReference type="NCBI Taxonomy" id="1820010"/>
    <lineage>
        <taxon>Bacteria</taxon>
        <taxon>Bacillati</taxon>
        <taxon>Bacillota</taxon>
        <taxon>Bacilli</taxon>
        <taxon>Bacillales</taxon>
        <taxon>Paenibacillaceae</taxon>
        <taxon>Paenibacillus</taxon>
    </lineage>
</organism>
<gene>
    <name evidence="1" type="ORF">GCM10010913_03190</name>
</gene>
<sequence length="76" mass="9236">MFYVCTDYRLYIINFFEWGMKKDEEEEVIENINVPYEGEIHWAIRVAAAYRCTAGRLWWGDRKRGRGGNRYCRRCC</sequence>
<comment type="caution">
    <text evidence="1">The sequence shown here is derived from an EMBL/GenBank/DDBJ whole genome shotgun (WGS) entry which is preliminary data.</text>
</comment>
<keyword evidence="2" id="KW-1185">Reference proteome</keyword>
<evidence type="ECO:0000313" key="1">
    <source>
        <dbReference type="EMBL" id="GGF85144.1"/>
    </source>
</evidence>
<dbReference type="Proteomes" id="UP000608420">
    <property type="component" value="Unassembled WGS sequence"/>
</dbReference>
<name>A0ABQ1VNX2_9BACL</name>
<protein>
    <submittedName>
        <fullName evidence="1">Uncharacterized protein</fullName>
    </submittedName>
</protein>